<dbReference type="AlphaFoldDB" id="L0NJW4"/>
<keyword evidence="3" id="KW-1003">Cell membrane</keyword>
<evidence type="ECO:0000256" key="1">
    <source>
        <dbReference type="ARBA" id="ARBA00004651"/>
    </source>
</evidence>
<dbReference type="PANTHER" id="PTHR30106:SF2">
    <property type="entry name" value="UPF0324 INNER MEMBRANE PROTEIN YEIH"/>
    <property type="match status" value="1"/>
</dbReference>
<sequence length="340" mass="34700">MVPFVAGVHDAWRRYFRGVAVSILVALAAAFLSEHYDAPAMLLAILIGLALHFLSDDPRTTAGLDFASRNLLRAGVALLGLRISAALIGDLGFGLILLVIAAVAATVAFGLLSSRLFGQDARFGTLTGGAVAICGASAAMAIAAVLGRSRSEEAEREMAFVVIGVTMLSTIAMILYPILADLLGLSDLATGIFLGATIHDVAQVAGAGFSVSPAAGETAVFVKLIRVSMLAPVVLLTALAFSGSRATGPSSPVLFPGFLAVFIVLAGINSLIGFPPVVGQLAGVLSQWLLLTAIAAVGVKTSLASIFRVGRRAIGLLVAETLFLAGLALSALMLLHPAGS</sequence>
<dbReference type="KEGG" id="rht:NT26_3666"/>
<comment type="similarity">
    <text evidence="2">Belongs to the UPF0324 family.</text>
</comment>
<keyword evidence="9" id="KW-1185">Reference proteome</keyword>
<dbReference type="InterPro" id="IPR018383">
    <property type="entry name" value="UPF0324_pro"/>
</dbReference>
<feature type="transmembrane region" description="Helical" evidence="7">
    <location>
        <begin position="220"/>
        <end position="241"/>
    </location>
</feature>
<feature type="transmembrane region" description="Helical" evidence="7">
    <location>
        <begin position="253"/>
        <end position="274"/>
    </location>
</feature>
<dbReference type="EMBL" id="FO082820">
    <property type="protein sequence ID" value="CCF21388.1"/>
    <property type="molecule type" value="Genomic_DNA"/>
</dbReference>
<evidence type="ECO:0000256" key="6">
    <source>
        <dbReference type="ARBA" id="ARBA00023136"/>
    </source>
</evidence>
<organism evidence="8 9">
    <name type="scientific">Pseudorhizobium banfieldiae</name>
    <dbReference type="NCBI Taxonomy" id="1125847"/>
    <lineage>
        <taxon>Bacteria</taxon>
        <taxon>Pseudomonadati</taxon>
        <taxon>Pseudomonadota</taxon>
        <taxon>Alphaproteobacteria</taxon>
        <taxon>Hyphomicrobiales</taxon>
        <taxon>Rhizobiaceae</taxon>
        <taxon>Rhizobium/Agrobacterium group</taxon>
        <taxon>Pseudorhizobium</taxon>
    </lineage>
</organism>
<dbReference type="PANTHER" id="PTHR30106">
    <property type="entry name" value="INNER MEMBRANE PROTEIN YEIH-RELATED"/>
    <property type="match status" value="1"/>
</dbReference>
<feature type="transmembrane region" description="Helical" evidence="7">
    <location>
        <begin position="121"/>
        <end position="146"/>
    </location>
</feature>
<evidence type="ECO:0000256" key="5">
    <source>
        <dbReference type="ARBA" id="ARBA00022989"/>
    </source>
</evidence>
<feature type="transmembrane region" description="Helical" evidence="7">
    <location>
        <begin position="76"/>
        <end position="109"/>
    </location>
</feature>
<proteinExistence type="inferred from homology"/>
<evidence type="ECO:0000313" key="8">
    <source>
        <dbReference type="EMBL" id="CCF21388.1"/>
    </source>
</evidence>
<keyword evidence="6 7" id="KW-0472">Membrane</keyword>
<evidence type="ECO:0000256" key="4">
    <source>
        <dbReference type="ARBA" id="ARBA00022692"/>
    </source>
</evidence>
<name>L0NJW4_9HYPH</name>
<evidence type="ECO:0000256" key="2">
    <source>
        <dbReference type="ARBA" id="ARBA00007977"/>
    </source>
</evidence>
<protein>
    <recommendedName>
        <fullName evidence="10">Sulfate exporter family transporter</fullName>
    </recommendedName>
</protein>
<evidence type="ECO:0008006" key="10">
    <source>
        <dbReference type="Google" id="ProtNLM"/>
    </source>
</evidence>
<dbReference type="Pfam" id="PF03601">
    <property type="entry name" value="Cons_hypoth698"/>
    <property type="match status" value="1"/>
</dbReference>
<feature type="transmembrane region" description="Helical" evidence="7">
    <location>
        <begin position="314"/>
        <end position="335"/>
    </location>
</feature>
<dbReference type="OrthoDB" id="5393513at2"/>
<accession>L0NJW4</accession>
<gene>
    <name evidence="8" type="ORF">NT26_3666</name>
</gene>
<dbReference type="STRING" id="1125847.NT26_3666"/>
<comment type="subcellular location">
    <subcellularLocation>
        <location evidence="1">Cell membrane</location>
        <topology evidence="1">Multi-pass membrane protein</topology>
    </subcellularLocation>
</comment>
<reference evidence="8 9" key="1">
    <citation type="journal article" date="2013" name="Genome Biol. Evol.">
        <title>Life in an arsenic-containing gold mine: genome and physiology of the autotrophic arsenite-oxidizing bacterium rhizobium sp. NT-26.</title>
        <authorList>
            <person name="Andres J."/>
            <person name="Arsene-Ploetze F."/>
            <person name="Barbe V."/>
            <person name="Brochier-Armanet C."/>
            <person name="Cleiss-Arnold J."/>
            <person name="Coppee J.Y."/>
            <person name="Dillies M.A."/>
            <person name="Geist"/>
            <person name="L"/>
            <person name="Joublin A."/>
            <person name="Koechler S."/>
            <person name="Lassalle F."/>
            <person name="Marchal M."/>
            <person name="Medigue C."/>
            <person name="Muller D."/>
            <person name="Nesme X."/>
            <person name="Plewniak F."/>
            <person name="Proux C."/>
            <person name="Ramirez-Bahena M.H."/>
            <person name="Schenowitz C."/>
            <person name="Sismeiro O."/>
            <person name="Vallenet D."/>
            <person name="Santini J.M."/>
            <person name="Bertin P.N."/>
        </authorList>
    </citation>
    <scope>NUCLEOTIDE SEQUENCE [LARGE SCALE GENOMIC DNA]</scope>
    <source>
        <strain evidence="8 9">NT-26</strain>
    </source>
</reference>
<keyword evidence="5 7" id="KW-1133">Transmembrane helix</keyword>
<evidence type="ECO:0000256" key="7">
    <source>
        <dbReference type="SAM" id="Phobius"/>
    </source>
</evidence>
<feature type="transmembrane region" description="Helical" evidence="7">
    <location>
        <begin position="158"/>
        <end position="179"/>
    </location>
</feature>
<feature type="transmembrane region" description="Helical" evidence="7">
    <location>
        <begin position="286"/>
        <end position="307"/>
    </location>
</feature>
<dbReference type="RefSeq" id="WP_052640628.1">
    <property type="nucleotide sequence ID" value="NZ_FO082820.1"/>
</dbReference>
<keyword evidence="4 7" id="KW-0812">Transmembrane</keyword>
<evidence type="ECO:0000313" key="9">
    <source>
        <dbReference type="Proteomes" id="UP000010792"/>
    </source>
</evidence>
<dbReference type="Proteomes" id="UP000010792">
    <property type="component" value="Chromosome"/>
</dbReference>
<dbReference type="GO" id="GO:0005886">
    <property type="term" value="C:plasma membrane"/>
    <property type="evidence" value="ECO:0007669"/>
    <property type="project" value="UniProtKB-SubCell"/>
</dbReference>
<feature type="transmembrane region" description="Helical" evidence="7">
    <location>
        <begin position="15"/>
        <end position="32"/>
    </location>
</feature>
<evidence type="ECO:0000256" key="3">
    <source>
        <dbReference type="ARBA" id="ARBA00022475"/>
    </source>
</evidence>